<evidence type="ECO:0000256" key="1">
    <source>
        <dbReference type="ARBA" id="ARBA00022614"/>
    </source>
</evidence>
<evidence type="ECO:0000256" key="2">
    <source>
        <dbReference type="ARBA" id="ARBA00022737"/>
    </source>
</evidence>
<dbReference type="HOGENOM" id="CLU_291507_0_0_1"/>
<dbReference type="Proteomes" id="UP000005018">
    <property type="component" value="Chromosome 3"/>
</dbReference>
<organism evidence="3 4">
    <name type="scientific">Candida orthopsilosis (strain 90-125)</name>
    <name type="common">Yeast</name>
    <dbReference type="NCBI Taxonomy" id="1136231"/>
    <lineage>
        <taxon>Eukaryota</taxon>
        <taxon>Fungi</taxon>
        <taxon>Dikarya</taxon>
        <taxon>Ascomycota</taxon>
        <taxon>Saccharomycotina</taxon>
        <taxon>Pichiomycetes</taxon>
        <taxon>Debaryomycetaceae</taxon>
        <taxon>Candida/Lodderomyces clade</taxon>
        <taxon>Candida</taxon>
    </lineage>
</organism>
<dbReference type="EMBL" id="HE681721">
    <property type="protein sequence ID" value="CCG26055.1"/>
    <property type="molecule type" value="Genomic_DNA"/>
</dbReference>
<dbReference type="Gene3D" id="3.80.10.10">
    <property type="entry name" value="Ribonuclease Inhibitor"/>
    <property type="match status" value="2"/>
</dbReference>
<keyword evidence="4" id="KW-1185">Reference proteome</keyword>
<gene>
    <name evidence="3" type="ORF">CORT_0C06830</name>
</gene>
<dbReference type="InterPro" id="IPR032675">
    <property type="entry name" value="LRR_dom_sf"/>
</dbReference>
<dbReference type="GeneID" id="14539520"/>
<protein>
    <submittedName>
        <fullName evidence="3">Uncharacterized protein</fullName>
    </submittedName>
</protein>
<name>H8X4A3_CANO9</name>
<dbReference type="OrthoDB" id="7451790at2759"/>
<proteinExistence type="predicted"/>
<evidence type="ECO:0000313" key="4">
    <source>
        <dbReference type="Proteomes" id="UP000005018"/>
    </source>
</evidence>
<reference evidence="3 4" key="1">
    <citation type="journal article" date="2012" name="PLoS ONE">
        <title>Sequence and analysis of the genome of the pathogenic yeast Candida orthopsilosis.</title>
        <authorList>
            <person name="Riccombeni A."/>
            <person name="Vidanes G."/>
            <person name="Proux-Wera E."/>
            <person name="Wolfe K.H."/>
            <person name="Butler G."/>
        </authorList>
    </citation>
    <scope>NUCLEOTIDE SEQUENCE [LARGE SCALE GENOMIC DNA]</scope>
    <source>
        <strain evidence="3 4">Co 90-125</strain>
    </source>
</reference>
<evidence type="ECO:0000313" key="3">
    <source>
        <dbReference type="EMBL" id="CCG26055.1"/>
    </source>
</evidence>
<dbReference type="SUPFAM" id="SSF52047">
    <property type="entry name" value="RNI-like"/>
    <property type="match status" value="1"/>
</dbReference>
<dbReference type="AlphaFoldDB" id="H8X4A3"/>
<dbReference type="PANTHER" id="PTHR45712:SF22">
    <property type="entry name" value="INSULIN-LIKE GROWTH FACTOR-BINDING PROTEIN COMPLEX ACID LABILE SUBUNIT"/>
    <property type="match status" value="1"/>
</dbReference>
<keyword evidence="1" id="KW-0433">Leucine-rich repeat</keyword>
<dbReference type="KEGG" id="cot:CORT_0C06830"/>
<accession>H8X4A3</accession>
<dbReference type="RefSeq" id="XP_003868959.1">
    <property type="nucleotide sequence ID" value="XM_003868911.1"/>
</dbReference>
<dbReference type="SUPFAM" id="SSF52058">
    <property type="entry name" value="L domain-like"/>
    <property type="match status" value="1"/>
</dbReference>
<dbReference type="PANTHER" id="PTHR45712">
    <property type="entry name" value="AGAP008170-PA"/>
    <property type="match status" value="1"/>
</dbReference>
<dbReference type="InterPro" id="IPR050333">
    <property type="entry name" value="SLRP"/>
</dbReference>
<sequence>MMTSIVKGQVDDVIIEAGTAGSCKSPKSSSKSFNLRSGDDLSARLTSISLEQGLDDHETEKSIVNVKSSVFEKTVLHAHTEGVTISSVKGSMKNTENNKLDNPTELGLPRKENESAFLSIQPSSPSELPVSPPPYKCYTAHFKDAQSLKCKQGGSVSIVTRVDENRFNPVSKTLSMKTNVRQFKLSSNTAPHCYSPLLVPSPIGDDPEKVQVSFWVSSDYEQFFGIKNFKREIELAKAMRFDDDKIPDLNGEHEIYINTRIINPDKIFDAYLKNASNKKDLYIDLILNNSGCNILLQLMKYFKNNDSKLESLIDSVYMRVSASYVDQIRVLFNLLVENDSFYQKIKSLGLFVGLHQYGNGYVFGPVVDLSIKLPSMLEKLVIANGLNLADFALLPSTIREIGLHNVGGLNFSKFNLNRYLKHLSISGDAPFHTSSEKYPKGFLELEKLRLDSSVMANCNFKKFTHLSTLSLSNLTFAQTKVLTFPVLLRKLELVDCCISSQVSSFPDTLRILNVINGKWSSKTCILNRLQRFKVENCEVKDLHEKIESCKSLLKLEVTNCPIEINKFKFPHALKVLKLIAVPLRGIKIFAFPPSLEIVNLEANDFDMILPSSNLKAIRIASNEISGEIKLQDVPAQDVILSDNAKLESITLNPRTNYLNLSNTSVVSVVGHGLTKLILDGCGDFKWQEFKIPPQLVQLSMKECGLDEFYSKEMNRSLKIINLSKNKLTKVDLRNFAELHDIDVSHNNLSKLKAEDFPLSTTSINAKNNVITEVGLFILTKLEWLEISENELMQISELGLPDELQTLIANDNEFKEISSEAFQLPSNLCHLELNRCKITKFDLSFPSKLMSCSLIENQLQAQKFSISFNSAPSKLKFLDLSSNYFKSFDFGMISGDGIELSEINFANNMFEVVPKIPANILSVILFKT</sequence>
<dbReference type="eggNOG" id="KOG0619">
    <property type="taxonomic scope" value="Eukaryota"/>
</dbReference>
<keyword evidence="2" id="KW-0677">Repeat</keyword>